<keyword evidence="6" id="KW-0805">Transcription regulation</keyword>
<dbReference type="Proteomes" id="UP000799766">
    <property type="component" value="Unassembled WGS sequence"/>
</dbReference>
<dbReference type="PANTHER" id="PTHR28246">
    <property type="entry name" value="G1-SPECIFIC TRANSCRIPTIONAL REPRESSOR WHI5-RELATED"/>
    <property type="match status" value="1"/>
</dbReference>
<feature type="compositionally biased region" description="Low complexity" evidence="9">
    <location>
        <begin position="403"/>
        <end position="446"/>
    </location>
</feature>
<proteinExistence type="inferred from homology"/>
<feature type="compositionally biased region" description="Pro residues" evidence="9">
    <location>
        <begin position="64"/>
        <end position="73"/>
    </location>
</feature>
<dbReference type="GO" id="GO:0003712">
    <property type="term" value="F:transcription coregulator activity"/>
    <property type="evidence" value="ECO:0007669"/>
    <property type="project" value="TreeGrafter"/>
</dbReference>
<feature type="compositionally biased region" description="Low complexity" evidence="9">
    <location>
        <begin position="252"/>
        <end position="265"/>
    </location>
</feature>
<evidence type="ECO:0000313" key="10">
    <source>
        <dbReference type="EMBL" id="KAF2456220.1"/>
    </source>
</evidence>
<feature type="region of interest" description="Disordered" evidence="9">
    <location>
        <begin position="1"/>
        <end position="218"/>
    </location>
</feature>
<feature type="compositionally biased region" description="Polar residues" evidence="9">
    <location>
        <begin position="266"/>
        <end position="288"/>
    </location>
</feature>
<feature type="compositionally biased region" description="Low complexity" evidence="9">
    <location>
        <begin position="371"/>
        <end position="385"/>
    </location>
</feature>
<organism evidence="10 11">
    <name type="scientific">Lineolata rhizophorae</name>
    <dbReference type="NCBI Taxonomy" id="578093"/>
    <lineage>
        <taxon>Eukaryota</taxon>
        <taxon>Fungi</taxon>
        <taxon>Dikarya</taxon>
        <taxon>Ascomycota</taxon>
        <taxon>Pezizomycotina</taxon>
        <taxon>Dothideomycetes</taxon>
        <taxon>Dothideomycetes incertae sedis</taxon>
        <taxon>Lineolatales</taxon>
        <taxon>Lineolataceae</taxon>
        <taxon>Lineolata</taxon>
    </lineage>
</organism>
<evidence type="ECO:0000256" key="4">
    <source>
        <dbReference type="ARBA" id="ARBA00022490"/>
    </source>
</evidence>
<dbReference type="GO" id="GO:0005737">
    <property type="term" value="C:cytoplasm"/>
    <property type="evidence" value="ECO:0007669"/>
    <property type="project" value="UniProtKB-SubCell"/>
</dbReference>
<keyword evidence="8" id="KW-0539">Nucleus</keyword>
<dbReference type="AlphaFoldDB" id="A0A6A6NWS9"/>
<evidence type="ECO:0000313" key="11">
    <source>
        <dbReference type="Proteomes" id="UP000799766"/>
    </source>
</evidence>
<evidence type="ECO:0000256" key="7">
    <source>
        <dbReference type="ARBA" id="ARBA00023163"/>
    </source>
</evidence>
<keyword evidence="4" id="KW-0963">Cytoplasm</keyword>
<dbReference type="InterPro" id="IPR039198">
    <property type="entry name" value="Srl3/Whi5"/>
</dbReference>
<evidence type="ECO:0000256" key="3">
    <source>
        <dbReference type="ARBA" id="ARBA00006922"/>
    </source>
</evidence>
<feature type="compositionally biased region" description="Polar residues" evidence="9">
    <location>
        <begin position="320"/>
        <end position="329"/>
    </location>
</feature>
<dbReference type="Pfam" id="PF08528">
    <property type="entry name" value="Whi5"/>
    <property type="match status" value="1"/>
</dbReference>
<feature type="compositionally biased region" description="Low complexity" evidence="9">
    <location>
        <begin position="44"/>
        <end position="63"/>
    </location>
</feature>
<evidence type="ECO:0000256" key="6">
    <source>
        <dbReference type="ARBA" id="ARBA00023015"/>
    </source>
</evidence>
<evidence type="ECO:0000256" key="2">
    <source>
        <dbReference type="ARBA" id="ARBA00004496"/>
    </source>
</evidence>
<dbReference type="GO" id="GO:0033309">
    <property type="term" value="C:SBF transcription complex"/>
    <property type="evidence" value="ECO:0007669"/>
    <property type="project" value="TreeGrafter"/>
</dbReference>
<evidence type="ECO:0000256" key="8">
    <source>
        <dbReference type="ARBA" id="ARBA00023242"/>
    </source>
</evidence>
<dbReference type="PANTHER" id="PTHR28246:SF1">
    <property type="entry name" value="G1-SPECIFIC TRANSCRIPTIONAL REPRESSOR WHI5-RELATED"/>
    <property type="match status" value="1"/>
</dbReference>
<evidence type="ECO:0000256" key="5">
    <source>
        <dbReference type="ARBA" id="ARBA00022491"/>
    </source>
</evidence>
<keyword evidence="5" id="KW-0678">Repressor</keyword>
<feature type="compositionally biased region" description="Low complexity" evidence="9">
    <location>
        <begin position="95"/>
        <end position="106"/>
    </location>
</feature>
<protein>
    <recommendedName>
        <fullName evidence="12">Cyclin-dependent kinase</fullName>
    </recommendedName>
</protein>
<evidence type="ECO:0008006" key="12">
    <source>
        <dbReference type="Google" id="ProtNLM"/>
    </source>
</evidence>
<feature type="compositionally biased region" description="Polar residues" evidence="9">
    <location>
        <begin position="107"/>
        <end position="121"/>
    </location>
</feature>
<feature type="region of interest" description="Disordered" evidence="9">
    <location>
        <begin position="320"/>
        <end position="446"/>
    </location>
</feature>
<sequence>MAQVHPPLLRLRHDVDLLPPDPTMPAGEARPQRDHDHLAPANPPSMSTAASAITTSTTTTTTRPPKPSAPDPSAPESQGSNESAASAAHARLPRLLSTSSNLSNSTGPDTAVTSPSSSNGAAQLPLPSQDLDPHRQNFARHPRRPVTPSIQTDLGEAGRSGDASALTSPMALDTPSLVPASKRTASGTVKQTMLSSAPSRSPAVGHSRTTSLDSSTSKIGELSANLKTRLSYAMVKVQNGWENHSLHELEDAAASSPARASGSTALAASTPLSRMSRGPNISPSSSCPGTGERPAVDGVGTATRRRLSAYCEASDRYIISPSTQSSPTRHSYHAGISTPNVGGRDSPSSDGLSNTTYPPFWSFQPAPSTVAESGASSGPSLAPAPEIVPRPHARDRRTPANRVPPLLSGSRLPPSGSVPSSLAQHSPMTPTASSPSGSGSAFAGGAPQRAGILRMPSQQAEKDAVDTLLFMSSPNNSGRMGNPHVGVGNVVGASPTTLGKRVVFEGEGMGLGGESR</sequence>
<dbReference type="EMBL" id="MU001684">
    <property type="protein sequence ID" value="KAF2456220.1"/>
    <property type="molecule type" value="Genomic_DNA"/>
</dbReference>
<feature type="compositionally biased region" description="Polar residues" evidence="9">
    <location>
        <begin position="346"/>
        <end position="357"/>
    </location>
</feature>
<dbReference type="OrthoDB" id="2359117at2759"/>
<comment type="subcellular location">
    <subcellularLocation>
        <location evidence="2">Cytoplasm</location>
    </subcellularLocation>
    <subcellularLocation>
        <location evidence="1">Nucleus</location>
    </subcellularLocation>
</comment>
<evidence type="ECO:0000256" key="9">
    <source>
        <dbReference type="SAM" id="MobiDB-lite"/>
    </source>
</evidence>
<name>A0A6A6NWS9_9PEZI</name>
<dbReference type="InterPro" id="IPR013734">
    <property type="entry name" value="TF_Nrm1/Whi5"/>
</dbReference>
<feature type="compositionally biased region" description="Polar residues" evidence="9">
    <location>
        <begin position="207"/>
        <end position="218"/>
    </location>
</feature>
<accession>A0A6A6NWS9</accession>
<feature type="compositionally biased region" description="Polar residues" evidence="9">
    <location>
        <begin position="183"/>
        <end position="199"/>
    </location>
</feature>
<evidence type="ECO:0000256" key="1">
    <source>
        <dbReference type="ARBA" id="ARBA00004123"/>
    </source>
</evidence>
<comment type="similarity">
    <text evidence="3">Belongs to the WHI5/NRM1 family.</text>
</comment>
<gene>
    <name evidence="10" type="ORF">BDY21DRAFT_372822</name>
</gene>
<reference evidence="10" key="1">
    <citation type="journal article" date="2020" name="Stud. Mycol.">
        <title>101 Dothideomycetes genomes: a test case for predicting lifestyles and emergence of pathogens.</title>
        <authorList>
            <person name="Haridas S."/>
            <person name="Albert R."/>
            <person name="Binder M."/>
            <person name="Bloem J."/>
            <person name="Labutti K."/>
            <person name="Salamov A."/>
            <person name="Andreopoulos B."/>
            <person name="Baker S."/>
            <person name="Barry K."/>
            <person name="Bills G."/>
            <person name="Bluhm B."/>
            <person name="Cannon C."/>
            <person name="Castanera R."/>
            <person name="Culley D."/>
            <person name="Daum C."/>
            <person name="Ezra D."/>
            <person name="Gonzalez J."/>
            <person name="Henrissat B."/>
            <person name="Kuo A."/>
            <person name="Liang C."/>
            <person name="Lipzen A."/>
            <person name="Lutzoni F."/>
            <person name="Magnuson J."/>
            <person name="Mondo S."/>
            <person name="Nolan M."/>
            <person name="Ohm R."/>
            <person name="Pangilinan J."/>
            <person name="Park H.-J."/>
            <person name="Ramirez L."/>
            <person name="Alfaro M."/>
            <person name="Sun H."/>
            <person name="Tritt A."/>
            <person name="Yoshinaga Y."/>
            <person name="Zwiers L.-H."/>
            <person name="Turgeon B."/>
            <person name="Goodwin S."/>
            <person name="Spatafora J."/>
            <person name="Crous P."/>
            <person name="Grigoriev I."/>
        </authorList>
    </citation>
    <scope>NUCLEOTIDE SEQUENCE</scope>
    <source>
        <strain evidence="10">ATCC 16933</strain>
    </source>
</reference>
<feature type="region of interest" description="Disordered" evidence="9">
    <location>
        <begin position="252"/>
        <end position="301"/>
    </location>
</feature>
<keyword evidence="7" id="KW-0804">Transcription</keyword>
<keyword evidence="11" id="KW-1185">Reference proteome</keyword>
<dbReference type="GO" id="GO:0000082">
    <property type="term" value="P:G1/S transition of mitotic cell cycle"/>
    <property type="evidence" value="ECO:0007669"/>
    <property type="project" value="InterPro"/>
</dbReference>